<evidence type="ECO:0000313" key="1">
    <source>
        <dbReference type="EMBL" id="ACZ86576.1"/>
    </source>
</evidence>
<keyword evidence="2" id="KW-1185">Reference proteome</keyword>
<dbReference type="HOGENOM" id="CLU_1407364_0_0_11"/>
<dbReference type="eggNOG" id="ENOG5032R61">
    <property type="taxonomic scope" value="Bacteria"/>
</dbReference>
<name>D2AS49_STRRD</name>
<evidence type="ECO:0000313" key="2">
    <source>
        <dbReference type="Proteomes" id="UP000002029"/>
    </source>
</evidence>
<proteinExistence type="predicted"/>
<sequence>MAGHNQTVDLRDSPLLKAAQLCTGGIRPKADVDVAGVLEHLEDDDWEAALLLLEEIGDAHPQPPQFWDLLADAARLLWLVKDAYWYGWRSSEARNGAVLAELCLMSSEEGGWPGPAPPGAVLRPMWDIGHLTPEGEPLLSIAILWVEGRAPLKPGECGPVRLLPLTFEYWRHVQPGDVITMHVMRPSTGWARVTKVILPLAVGS</sequence>
<organism evidence="1 2">
    <name type="scientific">Streptosporangium roseum (strain ATCC 12428 / DSM 43021 / JCM 3005 / KCTC 9067 / NCIMB 10171 / NRRL 2505 / NI 9100)</name>
    <dbReference type="NCBI Taxonomy" id="479432"/>
    <lineage>
        <taxon>Bacteria</taxon>
        <taxon>Bacillati</taxon>
        <taxon>Actinomycetota</taxon>
        <taxon>Actinomycetes</taxon>
        <taxon>Streptosporangiales</taxon>
        <taxon>Streptosporangiaceae</taxon>
        <taxon>Streptosporangium</taxon>
    </lineage>
</organism>
<dbReference type="KEGG" id="sro:Sros_3647"/>
<dbReference type="Proteomes" id="UP000002029">
    <property type="component" value="Chromosome"/>
</dbReference>
<accession>D2AS49</accession>
<gene>
    <name evidence="1" type="ordered locus">Sros_3647</name>
</gene>
<reference evidence="1 2" key="1">
    <citation type="journal article" date="2010" name="Stand. Genomic Sci.">
        <title>Complete genome sequence of Streptosporangium roseum type strain (NI 9100).</title>
        <authorList>
            <person name="Nolan M."/>
            <person name="Sikorski J."/>
            <person name="Jando M."/>
            <person name="Lucas S."/>
            <person name="Lapidus A."/>
            <person name="Glavina Del Rio T."/>
            <person name="Chen F."/>
            <person name="Tice H."/>
            <person name="Pitluck S."/>
            <person name="Cheng J.F."/>
            <person name="Chertkov O."/>
            <person name="Sims D."/>
            <person name="Meincke L."/>
            <person name="Brettin T."/>
            <person name="Han C."/>
            <person name="Detter J.C."/>
            <person name="Bruce D."/>
            <person name="Goodwin L."/>
            <person name="Land M."/>
            <person name="Hauser L."/>
            <person name="Chang Y.J."/>
            <person name="Jeffries C.D."/>
            <person name="Ivanova N."/>
            <person name="Mavromatis K."/>
            <person name="Mikhailova N."/>
            <person name="Chen A."/>
            <person name="Palaniappan K."/>
            <person name="Chain P."/>
            <person name="Rohde M."/>
            <person name="Goker M."/>
            <person name="Bristow J."/>
            <person name="Eisen J.A."/>
            <person name="Markowitz V."/>
            <person name="Hugenholtz P."/>
            <person name="Kyrpides N.C."/>
            <person name="Klenk H.P."/>
        </authorList>
    </citation>
    <scope>NUCLEOTIDE SEQUENCE [LARGE SCALE GENOMIC DNA]</scope>
    <source>
        <strain evidence="2">ATCC 12428 / DSM 43021 / JCM 3005 / NI 9100</strain>
    </source>
</reference>
<dbReference type="AlphaFoldDB" id="D2AS49"/>
<dbReference type="EMBL" id="CP001814">
    <property type="protein sequence ID" value="ACZ86576.1"/>
    <property type="molecule type" value="Genomic_DNA"/>
</dbReference>
<protein>
    <submittedName>
        <fullName evidence="1">Uncharacterized protein</fullName>
    </submittedName>
</protein>